<organism evidence="4 5">
    <name type="scientific">Chryseobacterium indicum</name>
    <dbReference type="NCBI Taxonomy" id="2766954"/>
    <lineage>
        <taxon>Bacteria</taxon>
        <taxon>Pseudomonadati</taxon>
        <taxon>Bacteroidota</taxon>
        <taxon>Flavobacteriia</taxon>
        <taxon>Flavobacteriales</taxon>
        <taxon>Weeksellaceae</taxon>
        <taxon>Chryseobacterium group</taxon>
        <taxon>Chryseobacterium</taxon>
    </lineage>
</organism>
<evidence type="ECO:0000256" key="1">
    <source>
        <dbReference type="SAM" id="MobiDB-lite"/>
    </source>
</evidence>
<feature type="compositionally biased region" description="Gly residues" evidence="1">
    <location>
        <begin position="173"/>
        <end position="184"/>
    </location>
</feature>
<feature type="region of interest" description="Disordered" evidence="1">
    <location>
        <begin position="156"/>
        <end position="184"/>
    </location>
</feature>
<evidence type="ECO:0000313" key="5">
    <source>
        <dbReference type="Proteomes" id="UP001430374"/>
    </source>
</evidence>
<protein>
    <recommendedName>
        <fullName evidence="3">DUF7151 domain-containing protein</fullName>
    </recommendedName>
</protein>
<evidence type="ECO:0000313" key="4">
    <source>
        <dbReference type="EMBL" id="MCF2218724.1"/>
    </source>
</evidence>
<sequence>MKKKKVPMMKTSVAVLKLSVIACTLCLGSKAAAQAGNVGINTITPTATLHVKGNGNTSATQALKLENSDGTNLLTVNDDGSVSGSAVANFGGSGGTGVNGKNALVKTTAEPAGANCANGGIKVESGVDLNGDNTLGTNEISDTKYVCNGSNGATGATGATGPMGPQGPAGPAGTNGQGVPTGGTTGQVLAKVNGTDYNTQWVTPNAGGSSLPTQTGNAGRVLTTDGTTASWTSSGASLTSLNASALASGTVPTARLGSGTADNTTFLRGDGTWQTPSAGGSGAQVALIATKTTNPQVLALANGVNTGDLVTFDNVVTSNTTFGSYNTATNTFTVNQSGVYCIQATVRTPDASNPSQTPNQFLFVDFDNAGITGINTMLTDYPVANPGNFPSGVKGKGFTSVMMYLTAGQTINIKGLTANSGTLSQGLSTNGTCKFMIFKM</sequence>
<keyword evidence="5" id="KW-1185">Reference proteome</keyword>
<accession>A0ABS9C3E8</accession>
<evidence type="ECO:0000256" key="2">
    <source>
        <dbReference type="SAM" id="SignalP"/>
    </source>
</evidence>
<dbReference type="InterPro" id="IPR055575">
    <property type="entry name" value="DUF7151"/>
</dbReference>
<gene>
    <name evidence="4" type="ORF">H9Q08_05350</name>
</gene>
<dbReference type="InterPro" id="IPR008983">
    <property type="entry name" value="Tumour_necrosis_fac-like_dom"/>
</dbReference>
<comment type="caution">
    <text evidence="4">The sequence shown here is derived from an EMBL/GenBank/DDBJ whole genome shotgun (WGS) entry which is preliminary data.</text>
</comment>
<dbReference type="SUPFAM" id="SSF49842">
    <property type="entry name" value="TNF-like"/>
    <property type="match status" value="1"/>
</dbReference>
<dbReference type="Pfam" id="PF23657">
    <property type="entry name" value="DUF7151"/>
    <property type="match status" value="1"/>
</dbReference>
<feature type="domain" description="DUF7151" evidence="3">
    <location>
        <begin position="102"/>
        <end position="147"/>
    </location>
</feature>
<feature type="signal peptide" evidence="2">
    <location>
        <begin position="1"/>
        <end position="35"/>
    </location>
</feature>
<name>A0ABS9C3E8_9FLAO</name>
<reference evidence="4" key="1">
    <citation type="submission" date="2021-08" db="EMBL/GenBank/DDBJ databases">
        <title>Complete genome sequence of Chryseobacterium sp strain PS-8.</title>
        <authorList>
            <person name="Das S.K."/>
        </authorList>
    </citation>
    <scope>NUCLEOTIDE SEQUENCE</scope>
    <source>
        <strain evidence="4">PS-8</strain>
    </source>
</reference>
<dbReference type="RefSeq" id="WP_235130431.1">
    <property type="nucleotide sequence ID" value="NZ_JACSGT010000001.1"/>
</dbReference>
<keyword evidence="2" id="KW-0732">Signal</keyword>
<dbReference type="Proteomes" id="UP001430374">
    <property type="component" value="Unassembled WGS sequence"/>
</dbReference>
<evidence type="ECO:0000259" key="3">
    <source>
        <dbReference type="Pfam" id="PF23657"/>
    </source>
</evidence>
<proteinExistence type="predicted"/>
<dbReference type="Gene3D" id="2.60.120.40">
    <property type="match status" value="1"/>
</dbReference>
<feature type="chain" id="PRO_5045719503" description="DUF7151 domain-containing protein" evidence="2">
    <location>
        <begin position="36"/>
        <end position="440"/>
    </location>
</feature>
<dbReference type="EMBL" id="JACSGT010000001">
    <property type="protein sequence ID" value="MCF2218724.1"/>
    <property type="molecule type" value="Genomic_DNA"/>
</dbReference>